<reference evidence="4 5" key="1">
    <citation type="submission" date="2023-12" db="EMBL/GenBank/DDBJ databases">
        <title>A high-quality genome assembly for Dillenia turbinata (Dilleniales).</title>
        <authorList>
            <person name="Chanderbali A."/>
        </authorList>
    </citation>
    <scope>NUCLEOTIDE SEQUENCE [LARGE SCALE GENOMIC DNA]</scope>
    <source>
        <strain evidence="4">LSX21</strain>
        <tissue evidence="4">Leaf</tissue>
    </source>
</reference>
<gene>
    <name evidence="4" type="ORF">RJ641_008746</name>
</gene>
<evidence type="ECO:0000313" key="5">
    <source>
        <dbReference type="Proteomes" id="UP001370490"/>
    </source>
</evidence>
<evidence type="ECO:0000256" key="1">
    <source>
        <dbReference type="ARBA" id="ARBA00022737"/>
    </source>
</evidence>
<keyword evidence="1" id="KW-0677">Repeat</keyword>
<dbReference type="PROSITE" id="PS51375">
    <property type="entry name" value="PPR"/>
    <property type="match status" value="1"/>
</dbReference>
<dbReference type="NCBIfam" id="TIGR00756">
    <property type="entry name" value="PPR"/>
    <property type="match status" value="1"/>
</dbReference>
<proteinExistence type="predicted"/>
<dbReference type="AlphaFoldDB" id="A0AAN8VGH6"/>
<dbReference type="InterPro" id="IPR046960">
    <property type="entry name" value="PPR_At4g14850-like_plant"/>
</dbReference>
<evidence type="ECO:0000313" key="4">
    <source>
        <dbReference type="EMBL" id="KAK6927027.1"/>
    </source>
</evidence>
<evidence type="ECO:0000256" key="2">
    <source>
        <dbReference type="PROSITE-ProRule" id="PRU00708"/>
    </source>
</evidence>
<organism evidence="4 5">
    <name type="scientific">Dillenia turbinata</name>
    <dbReference type="NCBI Taxonomy" id="194707"/>
    <lineage>
        <taxon>Eukaryota</taxon>
        <taxon>Viridiplantae</taxon>
        <taxon>Streptophyta</taxon>
        <taxon>Embryophyta</taxon>
        <taxon>Tracheophyta</taxon>
        <taxon>Spermatophyta</taxon>
        <taxon>Magnoliopsida</taxon>
        <taxon>eudicotyledons</taxon>
        <taxon>Gunneridae</taxon>
        <taxon>Pentapetalae</taxon>
        <taxon>Dilleniales</taxon>
        <taxon>Dilleniaceae</taxon>
        <taxon>Dillenia</taxon>
    </lineage>
</organism>
<dbReference type="PANTHER" id="PTHR47926">
    <property type="entry name" value="PENTATRICOPEPTIDE REPEAT-CONTAINING PROTEIN"/>
    <property type="match status" value="1"/>
</dbReference>
<dbReference type="Proteomes" id="UP001370490">
    <property type="component" value="Unassembled WGS sequence"/>
</dbReference>
<dbReference type="PANTHER" id="PTHR47926:SF482">
    <property type="entry name" value="PENTATRICOPEPTIDE REPEAT-CONTAINING PROTEIN CHLOROPLASTIC"/>
    <property type="match status" value="1"/>
</dbReference>
<dbReference type="InterPro" id="IPR046848">
    <property type="entry name" value="E_motif"/>
</dbReference>
<feature type="region of interest" description="Disordered" evidence="3">
    <location>
        <begin position="1"/>
        <end position="25"/>
    </location>
</feature>
<dbReference type="GO" id="GO:0099402">
    <property type="term" value="P:plant organ development"/>
    <property type="evidence" value="ECO:0007669"/>
    <property type="project" value="UniProtKB-ARBA"/>
</dbReference>
<dbReference type="InterPro" id="IPR011990">
    <property type="entry name" value="TPR-like_helical_dom_sf"/>
</dbReference>
<dbReference type="Pfam" id="PF01535">
    <property type="entry name" value="PPR"/>
    <property type="match status" value="2"/>
</dbReference>
<keyword evidence="5" id="KW-1185">Reference proteome</keyword>
<comment type="caution">
    <text evidence="4">The sequence shown here is derived from an EMBL/GenBank/DDBJ whole genome shotgun (WGS) entry which is preliminary data.</text>
</comment>
<name>A0AAN8VGH6_9MAGN</name>
<dbReference type="Pfam" id="PF20431">
    <property type="entry name" value="E_motif"/>
    <property type="match status" value="1"/>
</dbReference>
<dbReference type="GO" id="GO:0003723">
    <property type="term" value="F:RNA binding"/>
    <property type="evidence" value="ECO:0007669"/>
    <property type="project" value="InterPro"/>
</dbReference>
<feature type="compositionally biased region" description="Polar residues" evidence="3">
    <location>
        <begin position="1"/>
        <end position="14"/>
    </location>
</feature>
<protein>
    <submittedName>
        <fullName evidence="4">Pentatricopeptide repeat</fullName>
    </submittedName>
</protein>
<dbReference type="FunFam" id="1.25.40.10:FF:000158">
    <property type="entry name" value="pentatricopeptide repeat-containing protein At2g33680"/>
    <property type="match status" value="1"/>
</dbReference>
<dbReference type="EMBL" id="JBAMMX010000015">
    <property type="protein sequence ID" value="KAK6927027.1"/>
    <property type="molecule type" value="Genomic_DNA"/>
</dbReference>
<dbReference type="GO" id="GO:0009451">
    <property type="term" value="P:RNA modification"/>
    <property type="evidence" value="ECO:0007669"/>
    <property type="project" value="InterPro"/>
</dbReference>
<feature type="repeat" description="PPR" evidence="2">
    <location>
        <begin position="217"/>
        <end position="251"/>
    </location>
</feature>
<accession>A0AAN8VGH6</accession>
<dbReference type="Gene3D" id="1.25.40.10">
    <property type="entry name" value="Tetratricopeptide repeat domain"/>
    <property type="match status" value="3"/>
</dbReference>
<dbReference type="InterPro" id="IPR002885">
    <property type="entry name" value="PPR_rpt"/>
</dbReference>
<sequence length="378" mass="42655">MLAFQPPQTIQQPRHSGPLHSPKSNRVTVTLRPSIPSFTKSDNHPSIQLLCRRVFDETPNRTAYVWNGLFRALALVGLDQEALKLYSRMNRLKIPSDRFAYTYMIKACVAAESLVSLLDKGKEIHAHILRHGYEAHIHVMTTLVDMYAIYGCVGYASLCCKLVQLLLHWNRGICFIAIFWEGGRSNFPVFCSLLTLSPRCGNLELSHRVFDQMDKRDVVSWYSLISSYGVHGFGKKAIEIFEKMIRSGVSPGTISFCLGARSHKGLVEERKNMFKSMIKDHGIYPPAEHYACMVDLLDRANQFDEAVKIIQRASSRLFELEPMNAGNYVLLADTYAEAKMFDEVKGAPRSSGTAKSPGLKLDGSRGRYLCLLMSLTHR</sequence>
<evidence type="ECO:0000256" key="3">
    <source>
        <dbReference type="SAM" id="MobiDB-lite"/>
    </source>
</evidence>